<name>T0AUW0_9RHOO</name>
<dbReference type="PIRSF" id="PIRSF001492">
    <property type="entry name" value="IPGAM"/>
    <property type="match status" value="1"/>
</dbReference>
<dbReference type="GO" id="GO:0030145">
    <property type="term" value="F:manganese ion binding"/>
    <property type="evidence" value="ECO:0007669"/>
    <property type="project" value="InterPro"/>
</dbReference>
<dbReference type="Pfam" id="PF01676">
    <property type="entry name" value="Metalloenzyme"/>
    <property type="match status" value="1"/>
</dbReference>
<feature type="active site" description="Phosphoserine intermediate" evidence="11">
    <location>
        <position position="72"/>
    </location>
</feature>
<dbReference type="PANTHER" id="PTHR31637">
    <property type="entry name" value="2,3-BISPHOSPHOGLYCERATE-INDEPENDENT PHOSPHOGLYCERATE MUTASE"/>
    <property type="match status" value="1"/>
</dbReference>
<evidence type="ECO:0000256" key="2">
    <source>
        <dbReference type="ARBA" id="ARBA00001936"/>
    </source>
</evidence>
<feature type="binding site" evidence="12">
    <location>
        <position position="210"/>
    </location>
    <ligand>
        <name>substrate</name>
    </ligand>
</feature>
<dbReference type="InterPro" id="IPR005995">
    <property type="entry name" value="Pgm_bpd_ind"/>
</dbReference>
<dbReference type="EMBL" id="ATJV01000081">
    <property type="protein sequence ID" value="EPZ14423.1"/>
    <property type="molecule type" value="Genomic_DNA"/>
</dbReference>
<dbReference type="OrthoDB" id="9800863at2"/>
<feature type="binding site" evidence="13">
    <location>
        <position position="470"/>
    </location>
    <ligand>
        <name>Mn(2+)</name>
        <dbReference type="ChEBI" id="CHEBI:29035"/>
        <label>2</label>
    </ligand>
</feature>
<dbReference type="Proteomes" id="UP000015455">
    <property type="component" value="Unassembled WGS sequence"/>
</dbReference>
<comment type="pathway">
    <text evidence="4">Carbohydrate degradation; glycolysis; pyruvate from D-glyceraldehyde 3-phosphate: step 3/5.</text>
</comment>
<dbReference type="Gene3D" id="3.40.720.10">
    <property type="entry name" value="Alkaline Phosphatase, subunit A"/>
    <property type="match status" value="1"/>
</dbReference>
<keyword evidence="6 13" id="KW-0479">Metal-binding</keyword>
<dbReference type="STRING" id="1348657.M622_05435"/>
<feature type="binding site" evidence="13">
    <location>
        <position position="428"/>
    </location>
    <ligand>
        <name>Mn(2+)</name>
        <dbReference type="ChEBI" id="CHEBI:29035"/>
        <label>1</label>
    </ligand>
</feature>
<evidence type="ECO:0000256" key="1">
    <source>
        <dbReference type="ARBA" id="ARBA00000370"/>
    </source>
</evidence>
<dbReference type="GO" id="GO:0006096">
    <property type="term" value="P:glycolytic process"/>
    <property type="evidence" value="ECO:0007669"/>
    <property type="project" value="UniProtKB-UniRule"/>
</dbReference>
<feature type="domain" description="Metalloenzyme" evidence="14">
    <location>
        <begin position="14"/>
        <end position="543"/>
    </location>
</feature>
<feature type="binding site" evidence="12">
    <location>
        <begin position="167"/>
        <end position="168"/>
    </location>
    <ligand>
        <name>substrate</name>
    </ligand>
</feature>
<comment type="catalytic activity">
    <reaction evidence="1">
        <text>(2R)-2-phosphoglycerate = (2R)-3-phosphoglycerate</text>
        <dbReference type="Rhea" id="RHEA:15901"/>
        <dbReference type="ChEBI" id="CHEBI:58272"/>
        <dbReference type="ChEBI" id="CHEBI:58289"/>
        <dbReference type="EC" id="5.4.2.12"/>
    </reaction>
</comment>
<feature type="binding site" evidence="13">
    <location>
        <position position="72"/>
    </location>
    <ligand>
        <name>Mn(2+)</name>
        <dbReference type="ChEBI" id="CHEBI:29035"/>
        <label>2</label>
    </ligand>
</feature>
<keyword evidence="7" id="KW-0324">Glycolysis</keyword>
<feature type="binding site" evidence="13">
    <location>
        <position position="432"/>
    </location>
    <ligand>
        <name>Mn(2+)</name>
        <dbReference type="ChEBI" id="CHEBI:29035"/>
        <label>1</label>
    </ligand>
</feature>
<accession>T0AUW0</accession>
<dbReference type="SUPFAM" id="SSF53649">
    <property type="entry name" value="Alkaline phosphatase-like"/>
    <property type="match status" value="1"/>
</dbReference>
<evidence type="ECO:0000256" key="3">
    <source>
        <dbReference type="ARBA" id="ARBA00002315"/>
    </source>
</evidence>
<dbReference type="NCBIfam" id="TIGR01307">
    <property type="entry name" value="pgm_bpd_ind"/>
    <property type="match status" value="1"/>
</dbReference>
<proteinExistence type="inferred from homology"/>
<feature type="binding site" evidence="12">
    <location>
        <begin position="287"/>
        <end position="290"/>
    </location>
    <ligand>
        <name>substrate</name>
    </ligand>
</feature>
<evidence type="ECO:0000256" key="11">
    <source>
        <dbReference type="PIRSR" id="PIRSR001492-1"/>
    </source>
</evidence>
<reference evidence="16 17" key="1">
    <citation type="submission" date="2013-06" db="EMBL/GenBank/DDBJ databases">
        <title>Draft genome sequence of Thauera terpenica.</title>
        <authorList>
            <person name="Liu B."/>
            <person name="Frostegard A.H."/>
            <person name="Shapleigh J.P."/>
        </authorList>
    </citation>
    <scope>NUCLEOTIDE SEQUENCE [LARGE SCALE GENOMIC DNA]</scope>
    <source>
        <strain evidence="16 17">58Eu</strain>
    </source>
</reference>
<keyword evidence="8 13" id="KW-0464">Manganese</keyword>
<keyword evidence="17" id="KW-1185">Reference proteome</keyword>
<dbReference type="UniPathway" id="UPA00109">
    <property type="reaction ID" value="UER00186"/>
</dbReference>
<dbReference type="InterPro" id="IPR036646">
    <property type="entry name" value="PGAM_B_sf"/>
</dbReference>
<feature type="binding site" evidence="12">
    <location>
        <position position="137"/>
    </location>
    <ligand>
        <name>substrate</name>
    </ligand>
</feature>
<organism evidence="16 17">
    <name type="scientific">Thauera terpenica 58Eu</name>
    <dbReference type="NCBI Taxonomy" id="1348657"/>
    <lineage>
        <taxon>Bacteria</taxon>
        <taxon>Pseudomonadati</taxon>
        <taxon>Pseudomonadota</taxon>
        <taxon>Betaproteobacteria</taxon>
        <taxon>Rhodocyclales</taxon>
        <taxon>Zoogloeaceae</taxon>
        <taxon>Thauera</taxon>
    </lineage>
</organism>
<feature type="binding site" evidence="12">
    <location>
        <position position="362"/>
    </location>
    <ligand>
        <name>substrate</name>
    </ligand>
</feature>
<sequence>MLHKLSTFAGVSGPVVVIIMDGYGIASNKAGSAIDAATKPTLDRLFAQFPHIRLRAHGTAVGMPSDEDMGNSEVGHNAIGAGQVYSQGAALVANAIADGSIWQGNAWQEIVAGAKAGAHGKPGTLHFIGLFSDGNVHSHIDHLRALVVQAKAEGINTVRIHALLDGRDVPETSALDYIVPFEAFLQALSTDGFDARIASGGGRQTITMDRYDANWPMVARGWRTHVLGEGPQFANATAAVIGLREMHPGTIDQDLPEFVIAEFEENGHGKPIGTIEDGDAVVLFNFRGDRALEITRSFVDDDFSHFDRVRRPDVSYAGMLQYDGDLQLPKRFLVSPPAIKDTSGEWFSKSGLAQFACSETQKFGHVTYFWNGNRSGKFEGETWQEVPSDLVPFEQRPWMKAAEITDAMIAALQSGKYQVLRCNYANGDMVGHTGNFRAATMAIEAVDLALSRLLPAIDAAGGVALITADHGNADEMFELDKKTRQPTQNENGSFKAKTAHTLNPVPLILYDTVSGGKLGLQQTDSAGLSNIAATVANLLGLQKHDKWDDSVLQIK</sequence>
<comment type="caution">
    <text evidence="16">The sequence shown here is derived from an EMBL/GenBank/DDBJ whole genome shotgun (WGS) entry which is preliminary data.</text>
</comment>
<evidence type="ECO:0000256" key="7">
    <source>
        <dbReference type="ARBA" id="ARBA00023152"/>
    </source>
</evidence>
<protein>
    <recommendedName>
        <fullName evidence="10">2,3-bisphosphoglycerate-independent phosphoglycerate mutase</fullName>
        <ecNumber evidence="10">5.4.2.12</ecNumber>
    </recommendedName>
</protein>
<dbReference type="PANTHER" id="PTHR31637:SF0">
    <property type="entry name" value="2,3-BISPHOSPHOGLYCERATE-INDEPENDENT PHOSPHOGLYCERATE MUTASE"/>
    <property type="match status" value="1"/>
</dbReference>
<evidence type="ECO:0000256" key="13">
    <source>
        <dbReference type="PIRSR" id="PIRSR001492-3"/>
    </source>
</evidence>
<comment type="cofactor">
    <cofactor evidence="2">
        <name>Mn(2+)</name>
        <dbReference type="ChEBI" id="CHEBI:29035"/>
    </cofactor>
</comment>
<dbReference type="CDD" id="cd16010">
    <property type="entry name" value="iPGM"/>
    <property type="match status" value="1"/>
</dbReference>
<dbReference type="RefSeq" id="WP_021250376.1">
    <property type="nucleotide sequence ID" value="NZ_ATJV01000081.1"/>
</dbReference>
<dbReference type="Pfam" id="PF06415">
    <property type="entry name" value="iPGM_N"/>
    <property type="match status" value="1"/>
</dbReference>
<dbReference type="InterPro" id="IPR011258">
    <property type="entry name" value="BPG-indep_PGM_N"/>
</dbReference>
<feature type="binding site" evidence="12">
    <location>
        <position position="203"/>
    </location>
    <ligand>
        <name>substrate</name>
    </ligand>
</feature>
<evidence type="ECO:0000256" key="4">
    <source>
        <dbReference type="ARBA" id="ARBA00004798"/>
    </source>
</evidence>
<feature type="domain" description="BPG-independent PGAM N-terminal" evidence="15">
    <location>
        <begin position="93"/>
        <end position="323"/>
    </location>
</feature>
<evidence type="ECO:0000256" key="6">
    <source>
        <dbReference type="ARBA" id="ARBA00022723"/>
    </source>
</evidence>
<feature type="binding site" evidence="13">
    <location>
        <position position="469"/>
    </location>
    <ligand>
        <name>Mn(2+)</name>
        <dbReference type="ChEBI" id="CHEBI:29035"/>
        <label>2</label>
    </ligand>
</feature>
<evidence type="ECO:0000313" key="16">
    <source>
        <dbReference type="EMBL" id="EPZ14423.1"/>
    </source>
</evidence>
<dbReference type="GO" id="GO:0004619">
    <property type="term" value="F:phosphoglycerate mutase activity"/>
    <property type="evidence" value="ECO:0007669"/>
    <property type="project" value="UniProtKB-UniRule"/>
</dbReference>
<evidence type="ECO:0000259" key="14">
    <source>
        <dbReference type="Pfam" id="PF01676"/>
    </source>
</evidence>
<dbReference type="GO" id="GO:0006007">
    <property type="term" value="P:glucose catabolic process"/>
    <property type="evidence" value="ECO:0007669"/>
    <property type="project" value="InterPro"/>
</dbReference>
<dbReference type="FunFam" id="3.40.1450.10:FF:000002">
    <property type="entry name" value="2,3-bisphosphoglycerate-independent phosphoglycerate mutase"/>
    <property type="match status" value="1"/>
</dbReference>
<feature type="binding site" evidence="13">
    <location>
        <position position="500"/>
    </location>
    <ligand>
        <name>Mn(2+)</name>
        <dbReference type="ChEBI" id="CHEBI:29035"/>
        <label>1</label>
    </ligand>
</feature>
<dbReference type="InterPro" id="IPR006124">
    <property type="entry name" value="Metalloenzyme"/>
</dbReference>
<comment type="similarity">
    <text evidence="5">Belongs to the BPG-independent phosphoglycerate mutase family.</text>
</comment>
<dbReference type="InterPro" id="IPR017850">
    <property type="entry name" value="Alkaline_phosphatase_core_sf"/>
</dbReference>
<evidence type="ECO:0000256" key="12">
    <source>
        <dbReference type="PIRSR" id="PIRSR001492-2"/>
    </source>
</evidence>
<evidence type="ECO:0000313" key="17">
    <source>
        <dbReference type="Proteomes" id="UP000015455"/>
    </source>
</evidence>
<dbReference type="PATRIC" id="fig|1348657.5.peg.2977"/>
<feature type="binding site" evidence="13">
    <location>
        <position position="21"/>
    </location>
    <ligand>
        <name>Mn(2+)</name>
        <dbReference type="ChEBI" id="CHEBI:29035"/>
        <label>2</label>
    </ligand>
</feature>
<dbReference type="AlphaFoldDB" id="T0AUW0"/>
<evidence type="ECO:0000256" key="8">
    <source>
        <dbReference type="ARBA" id="ARBA00023211"/>
    </source>
</evidence>
<keyword evidence="9" id="KW-0413">Isomerase</keyword>
<comment type="function">
    <text evidence="3">Catalyzes the interconversion of 2-phosphoglycerate and 3-phosphoglycerate.</text>
</comment>
<dbReference type="Gene3D" id="3.40.1450.10">
    <property type="entry name" value="BPG-independent phosphoglycerate mutase, domain B"/>
    <property type="match status" value="1"/>
</dbReference>
<evidence type="ECO:0000256" key="10">
    <source>
        <dbReference type="NCBIfam" id="TIGR01307"/>
    </source>
</evidence>
<evidence type="ECO:0000256" key="5">
    <source>
        <dbReference type="ARBA" id="ARBA00008819"/>
    </source>
</evidence>
<dbReference type="SUPFAM" id="SSF64158">
    <property type="entry name" value="2,3-Bisphosphoglycerate-independent phosphoglycerate mutase, substrate-binding domain"/>
    <property type="match status" value="1"/>
</dbReference>
<evidence type="ECO:0000256" key="9">
    <source>
        <dbReference type="ARBA" id="ARBA00023235"/>
    </source>
</evidence>
<dbReference type="EC" id="5.4.2.12" evidence="10"/>
<dbReference type="GO" id="GO:0005737">
    <property type="term" value="C:cytoplasm"/>
    <property type="evidence" value="ECO:0007669"/>
    <property type="project" value="InterPro"/>
</dbReference>
<dbReference type="eggNOG" id="COG0696">
    <property type="taxonomic scope" value="Bacteria"/>
</dbReference>
<gene>
    <name evidence="16" type="ORF">M622_05435</name>
</gene>
<evidence type="ECO:0000259" key="15">
    <source>
        <dbReference type="Pfam" id="PF06415"/>
    </source>
</evidence>